<proteinExistence type="predicted"/>
<keyword evidence="1" id="KW-0378">Hydrolase</keyword>
<keyword evidence="2" id="KW-1185">Reference proteome</keyword>
<dbReference type="InterPro" id="IPR029058">
    <property type="entry name" value="AB_hydrolase_fold"/>
</dbReference>
<dbReference type="Pfam" id="PF06500">
    <property type="entry name" value="FrsA-like"/>
    <property type="match status" value="1"/>
</dbReference>
<dbReference type="GO" id="GO:0016787">
    <property type="term" value="F:hydrolase activity"/>
    <property type="evidence" value="ECO:0007669"/>
    <property type="project" value="UniProtKB-KW"/>
</dbReference>
<name>A0ABV1JUQ4_9PSEU</name>
<comment type="caution">
    <text evidence="1">The sequence shown here is derived from an EMBL/GenBank/DDBJ whole genome shotgun (WGS) entry which is preliminary data.</text>
</comment>
<evidence type="ECO:0000313" key="2">
    <source>
        <dbReference type="Proteomes" id="UP001464923"/>
    </source>
</evidence>
<dbReference type="InterPro" id="IPR010520">
    <property type="entry name" value="FrsA-like"/>
</dbReference>
<gene>
    <name evidence="1" type="ORF">WHI96_12645</name>
</gene>
<protein>
    <submittedName>
        <fullName evidence="1">Alpha/beta hydrolase</fullName>
    </submittedName>
</protein>
<evidence type="ECO:0000313" key="1">
    <source>
        <dbReference type="EMBL" id="MEQ3539677.1"/>
    </source>
</evidence>
<dbReference type="SUPFAM" id="SSF53474">
    <property type="entry name" value="alpha/beta-Hydrolases"/>
    <property type="match status" value="1"/>
</dbReference>
<accession>A0ABV1JUQ4</accession>
<dbReference type="Proteomes" id="UP001464923">
    <property type="component" value="Unassembled WGS sequence"/>
</dbReference>
<dbReference type="Gene3D" id="3.40.50.1820">
    <property type="entry name" value="alpha/beta hydrolase"/>
    <property type="match status" value="1"/>
</dbReference>
<dbReference type="RefSeq" id="WP_345648871.1">
    <property type="nucleotide sequence ID" value="NZ_BAABLY010000059.1"/>
</dbReference>
<sequence>MNAPPAGATVEAVAPPGPPRPAEVAELARLHARAQGIDGRVLDRVVAAAATEGWSAVWARHGDRHRAAGRPLHACRHHALARWPYPADPTADRSATAVVDAFDAWRRRVGGIERLVLELPGGRVAAWTAGLDPARPRPLVLVMGGIVSVKEQWAPFLRAARRLGVAVVVTELPSVGENTVRYGPGATDLVPQLLDRLGPQAARCGVHVVGLSFGGHLALAAARHDPRISSVLTVGAPVHALFADPAVWAALPRTTTATLEHLTGTRGGDTPALLAPMALGPAELADVRIPVRYVASRRDEIVPRSEWELLARVLPDLRWVEFDDAHGAPAHLTDTRLWLVGHLLRLCGDRRAAALDLALALRGRAGRTGRTGHPTDPATGRPR</sequence>
<organism evidence="1 2">
    <name type="scientific">Pseudonocardia tropica</name>
    <dbReference type="NCBI Taxonomy" id="681289"/>
    <lineage>
        <taxon>Bacteria</taxon>
        <taxon>Bacillati</taxon>
        <taxon>Actinomycetota</taxon>
        <taxon>Actinomycetes</taxon>
        <taxon>Pseudonocardiales</taxon>
        <taxon>Pseudonocardiaceae</taxon>
        <taxon>Pseudonocardia</taxon>
    </lineage>
</organism>
<reference evidence="1 2" key="1">
    <citation type="submission" date="2024-03" db="EMBL/GenBank/DDBJ databases">
        <title>Draft genome sequence of Pseudonocardia tropica JCM 19149.</title>
        <authorList>
            <person name="Butdee W."/>
            <person name="Duangmal K."/>
        </authorList>
    </citation>
    <scope>NUCLEOTIDE SEQUENCE [LARGE SCALE GENOMIC DNA]</scope>
    <source>
        <strain evidence="1 2">JCM 19149</strain>
    </source>
</reference>
<dbReference type="EMBL" id="JBEDNP010000006">
    <property type="protein sequence ID" value="MEQ3539677.1"/>
    <property type="molecule type" value="Genomic_DNA"/>
</dbReference>